<dbReference type="PROSITE" id="PS00041">
    <property type="entry name" value="HTH_ARAC_FAMILY_1"/>
    <property type="match status" value="1"/>
</dbReference>
<keyword evidence="1" id="KW-0805">Transcription regulation</keyword>
<dbReference type="InterPro" id="IPR018060">
    <property type="entry name" value="HTH_AraC"/>
</dbReference>
<dbReference type="RefSeq" id="WP_047212392.1">
    <property type="nucleotide sequence ID" value="NZ_CP011568.3"/>
</dbReference>
<dbReference type="PANTHER" id="PTHR46796">
    <property type="entry name" value="HTH-TYPE TRANSCRIPTIONAL ACTIVATOR RHAS-RELATED"/>
    <property type="match status" value="1"/>
</dbReference>
<dbReference type="PANTHER" id="PTHR46796:SF12">
    <property type="entry name" value="HTH-TYPE DNA-BINDING TRANSCRIPTIONAL ACTIVATOR EUTR"/>
    <property type="match status" value="1"/>
</dbReference>
<organism evidence="5 6">
    <name type="scientific">Pandoraea thiooxydans</name>
    <dbReference type="NCBI Taxonomy" id="445709"/>
    <lineage>
        <taxon>Bacteria</taxon>
        <taxon>Pseudomonadati</taxon>
        <taxon>Pseudomonadota</taxon>
        <taxon>Betaproteobacteria</taxon>
        <taxon>Burkholderiales</taxon>
        <taxon>Burkholderiaceae</taxon>
        <taxon>Pandoraea</taxon>
    </lineage>
</organism>
<evidence type="ECO:0000313" key="6">
    <source>
        <dbReference type="Proteomes" id="UP000036700"/>
    </source>
</evidence>
<keyword evidence="3" id="KW-0804">Transcription</keyword>
<dbReference type="GO" id="GO:0003700">
    <property type="term" value="F:DNA-binding transcription factor activity"/>
    <property type="evidence" value="ECO:0007669"/>
    <property type="project" value="InterPro"/>
</dbReference>
<name>A0A0G3EIM1_9BURK</name>
<dbReference type="AlphaFoldDB" id="A0A0G3EIM1"/>
<keyword evidence="2" id="KW-0238">DNA-binding</keyword>
<protein>
    <submittedName>
        <fullName evidence="5">AraC family transcriptional regulator</fullName>
    </submittedName>
</protein>
<evidence type="ECO:0000313" key="5">
    <source>
        <dbReference type="EMBL" id="AKJ66873.1"/>
    </source>
</evidence>
<dbReference type="PROSITE" id="PS01124">
    <property type="entry name" value="HTH_ARAC_FAMILY_2"/>
    <property type="match status" value="1"/>
</dbReference>
<dbReference type="STRING" id="445709.ABW99_00125"/>
<dbReference type="InterPro" id="IPR050204">
    <property type="entry name" value="AraC_XylS_family_regulators"/>
</dbReference>
<feature type="domain" description="HTH araC/xylS-type" evidence="4">
    <location>
        <begin position="213"/>
        <end position="314"/>
    </location>
</feature>
<dbReference type="Proteomes" id="UP000036700">
    <property type="component" value="Chromosome"/>
</dbReference>
<proteinExistence type="predicted"/>
<dbReference type="Gene3D" id="1.10.10.60">
    <property type="entry name" value="Homeodomain-like"/>
    <property type="match status" value="1"/>
</dbReference>
<accession>A0A0G3EIM1</accession>
<keyword evidence="6" id="KW-1185">Reference proteome</keyword>
<reference evidence="6" key="1">
    <citation type="submission" date="2015-06" db="EMBL/GenBank/DDBJ databases">
        <authorList>
            <person name="Lim Y.L."/>
            <person name="Ee R."/>
            <person name="Yong D."/>
            <person name="How K.Y."/>
            <person name="Yin W.F."/>
            <person name="Chan K.G."/>
        </authorList>
    </citation>
    <scope>NUCLEOTIDE SEQUENCE [LARGE SCALE GENOMIC DNA]</scope>
    <source>
        <strain evidence="6">DSM 25325</strain>
    </source>
</reference>
<evidence type="ECO:0000256" key="1">
    <source>
        <dbReference type="ARBA" id="ARBA00023015"/>
    </source>
</evidence>
<evidence type="ECO:0000256" key="2">
    <source>
        <dbReference type="ARBA" id="ARBA00023125"/>
    </source>
</evidence>
<dbReference type="EMBL" id="CP011568">
    <property type="protein sequence ID" value="AKJ66873.1"/>
    <property type="molecule type" value="Genomic_DNA"/>
</dbReference>
<dbReference type="SMART" id="SM00342">
    <property type="entry name" value="HTH_ARAC"/>
    <property type="match status" value="1"/>
</dbReference>
<dbReference type="Pfam" id="PF12833">
    <property type="entry name" value="HTH_18"/>
    <property type="match status" value="1"/>
</dbReference>
<dbReference type="KEGG" id="ptx:ABW99_00125"/>
<sequence length="321" mass="35745">MLVKIDRFQDIHLHASSVKEWKQIYNQITPGTLQSSLVQAVAGHLHIFREQINQRVVQHGEAPRGKICFALPLNVPGAARVQGREVDDKCIFVLRGGQEFMFHMPMSMDILAVTFDVEDFEQALTDSGRSDTLRALLKQPVVKVSPHRLAESKARLLRLFYGSLVSPAADASGGHSEACIEGAMLETMLNLIADPECDKNQNHGSSPCSFIVEKIHRLLLQDSGSPPSVQEFCDRLRVSRTTVQKSFQSVTQSTPVNYIRCIRLNGVRRELMSTSGSELSVGDAAAKWGFFHLSHFAADYRDLFDELPSQTARKNELLVTA</sequence>
<evidence type="ECO:0000256" key="3">
    <source>
        <dbReference type="ARBA" id="ARBA00023163"/>
    </source>
</evidence>
<dbReference type="OrthoDB" id="9178898at2"/>
<evidence type="ECO:0000259" key="4">
    <source>
        <dbReference type="PROSITE" id="PS01124"/>
    </source>
</evidence>
<dbReference type="PATRIC" id="fig|445709.3.peg.35"/>
<gene>
    <name evidence="5" type="ORF">ABW99_00125</name>
</gene>
<dbReference type="InterPro" id="IPR018062">
    <property type="entry name" value="HTH_AraC-typ_CS"/>
</dbReference>
<dbReference type="GO" id="GO:0043565">
    <property type="term" value="F:sequence-specific DNA binding"/>
    <property type="evidence" value="ECO:0007669"/>
    <property type="project" value="InterPro"/>
</dbReference>